<comment type="similarity">
    <text evidence="2">Belongs to the peptidase S1 family. CLIP subfamily.</text>
</comment>
<dbReference type="Proteomes" id="UP000677228">
    <property type="component" value="Unassembled WGS sequence"/>
</dbReference>
<dbReference type="GO" id="GO:0004252">
    <property type="term" value="F:serine-type endopeptidase activity"/>
    <property type="evidence" value="ECO:0007669"/>
    <property type="project" value="InterPro"/>
</dbReference>
<dbReference type="InterPro" id="IPR018114">
    <property type="entry name" value="TRYPSIN_HIS"/>
</dbReference>
<dbReference type="InterPro" id="IPR043504">
    <property type="entry name" value="Peptidase_S1_PA_chymotrypsin"/>
</dbReference>
<dbReference type="PROSITE" id="PS00134">
    <property type="entry name" value="TRYPSIN_HIS"/>
    <property type="match status" value="1"/>
</dbReference>
<evidence type="ECO:0000256" key="2">
    <source>
        <dbReference type="ARBA" id="ARBA00024195"/>
    </source>
</evidence>
<dbReference type="PRINTS" id="PR00722">
    <property type="entry name" value="CHYMOTRYPSIN"/>
</dbReference>
<dbReference type="EMBL" id="CAJNOK010000660">
    <property type="protein sequence ID" value="CAF0767527.1"/>
    <property type="molecule type" value="Genomic_DNA"/>
</dbReference>
<dbReference type="GO" id="GO:0006508">
    <property type="term" value="P:proteolysis"/>
    <property type="evidence" value="ECO:0007669"/>
    <property type="project" value="UniProtKB-KW"/>
</dbReference>
<evidence type="ECO:0000313" key="7">
    <source>
        <dbReference type="Proteomes" id="UP000682733"/>
    </source>
</evidence>
<proteinExistence type="inferred from homology"/>
<dbReference type="InterPro" id="IPR009003">
    <property type="entry name" value="Peptidase_S1_PA"/>
</dbReference>
<keyword evidence="3" id="KW-0645">Protease</keyword>
<dbReference type="AlphaFoldDB" id="A0A8S2GQK2"/>
<sequence length="322" mass="35098">MAEIGSWGWIVSLRVGIFGHTCGGSIIDSRHILTAAHCLAPWGTSFMLTYGTVSVGKHNITDAGQIRNISEIFMHPLYEVSTFRNDIGILRLSSPLDMTDLFVSKVCLPDFDRNLLTTEQYPAPGTKLAVIGWGVSNQTLNNITNITTNIRAHELQQVSVFALDQDDPICNASIRDSEIQFCANVNGGGQDACQGDSGGPIMVYDTKRERWEQVGIVSYGTGCALPNFPGIYTRLAYYQDYIEFVLNGSATTPSTTLPTTTPSTTLPATRTSTIPEVIVSSAEASTMSTTVNTPISGDVKLELSGWLFVLFVFRFCYDFGFA</sequence>
<name>A0A8S2GQK2_9BILA</name>
<reference evidence="6" key="1">
    <citation type="submission" date="2021-02" db="EMBL/GenBank/DDBJ databases">
        <authorList>
            <person name="Nowell W R."/>
        </authorList>
    </citation>
    <scope>NUCLEOTIDE SEQUENCE</scope>
</reference>
<dbReference type="PANTHER" id="PTHR24252">
    <property type="entry name" value="ACROSIN-RELATED"/>
    <property type="match status" value="1"/>
</dbReference>
<dbReference type="InterPro" id="IPR001314">
    <property type="entry name" value="Peptidase_S1A"/>
</dbReference>
<dbReference type="FunFam" id="2.40.10.10:FF:000068">
    <property type="entry name" value="transmembrane protease serine 2"/>
    <property type="match status" value="1"/>
</dbReference>
<dbReference type="EMBL" id="CAJOBA010000660">
    <property type="protein sequence ID" value="CAF3548042.1"/>
    <property type="molecule type" value="Genomic_DNA"/>
</dbReference>
<dbReference type="SUPFAM" id="SSF50494">
    <property type="entry name" value="Trypsin-like serine proteases"/>
    <property type="match status" value="1"/>
</dbReference>
<evidence type="ECO:0000313" key="5">
    <source>
        <dbReference type="EMBL" id="CAF0767527.1"/>
    </source>
</evidence>
<keyword evidence="3" id="KW-0378">Hydrolase</keyword>
<dbReference type="Gene3D" id="2.40.10.10">
    <property type="entry name" value="Trypsin-like serine proteases"/>
    <property type="match status" value="1"/>
</dbReference>
<keyword evidence="1" id="KW-1015">Disulfide bond</keyword>
<dbReference type="PROSITE" id="PS50240">
    <property type="entry name" value="TRYPSIN_DOM"/>
    <property type="match status" value="1"/>
</dbReference>
<feature type="domain" description="Peptidase S1" evidence="4">
    <location>
        <begin position="1"/>
        <end position="247"/>
    </location>
</feature>
<dbReference type="SMART" id="SM00020">
    <property type="entry name" value="Tryp_SPc"/>
    <property type="match status" value="1"/>
</dbReference>
<evidence type="ECO:0000256" key="1">
    <source>
        <dbReference type="ARBA" id="ARBA00023157"/>
    </source>
</evidence>
<organism evidence="6 7">
    <name type="scientific">Didymodactylos carnosus</name>
    <dbReference type="NCBI Taxonomy" id="1234261"/>
    <lineage>
        <taxon>Eukaryota</taxon>
        <taxon>Metazoa</taxon>
        <taxon>Spiralia</taxon>
        <taxon>Gnathifera</taxon>
        <taxon>Rotifera</taxon>
        <taxon>Eurotatoria</taxon>
        <taxon>Bdelloidea</taxon>
        <taxon>Philodinida</taxon>
        <taxon>Philodinidae</taxon>
        <taxon>Didymodactylos</taxon>
    </lineage>
</organism>
<dbReference type="CDD" id="cd00190">
    <property type="entry name" value="Tryp_SPc"/>
    <property type="match status" value="1"/>
</dbReference>
<gene>
    <name evidence="5" type="ORF">OVA965_LOCUS2900</name>
    <name evidence="6" type="ORF">TMI583_LOCUS2899</name>
</gene>
<dbReference type="Proteomes" id="UP000682733">
    <property type="component" value="Unassembled WGS sequence"/>
</dbReference>
<dbReference type="FunFam" id="2.40.10.10:FF:000002">
    <property type="entry name" value="Transmembrane protease serine"/>
    <property type="match status" value="1"/>
</dbReference>
<protein>
    <recommendedName>
        <fullName evidence="4">Peptidase S1 domain-containing protein</fullName>
    </recommendedName>
</protein>
<accession>A0A8S2GQK2</accession>
<dbReference type="PANTHER" id="PTHR24252:SF7">
    <property type="entry name" value="HYALIN"/>
    <property type="match status" value="1"/>
</dbReference>
<evidence type="ECO:0000259" key="4">
    <source>
        <dbReference type="PROSITE" id="PS50240"/>
    </source>
</evidence>
<dbReference type="InterPro" id="IPR033116">
    <property type="entry name" value="TRYPSIN_SER"/>
</dbReference>
<dbReference type="Pfam" id="PF00089">
    <property type="entry name" value="Trypsin"/>
    <property type="match status" value="1"/>
</dbReference>
<dbReference type="InterPro" id="IPR001254">
    <property type="entry name" value="Trypsin_dom"/>
</dbReference>
<comment type="caution">
    <text evidence="6">The sequence shown here is derived from an EMBL/GenBank/DDBJ whole genome shotgun (WGS) entry which is preliminary data.</text>
</comment>
<keyword evidence="3" id="KW-0720">Serine protease</keyword>
<evidence type="ECO:0000256" key="3">
    <source>
        <dbReference type="RuleBase" id="RU363034"/>
    </source>
</evidence>
<dbReference type="PROSITE" id="PS00135">
    <property type="entry name" value="TRYPSIN_SER"/>
    <property type="match status" value="1"/>
</dbReference>
<evidence type="ECO:0000313" key="6">
    <source>
        <dbReference type="EMBL" id="CAF3548042.1"/>
    </source>
</evidence>